<feature type="transmembrane region" description="Helical" evidence="1">
    <location>
        <begin position="249"/>
        <end position="279"/>
    </location>
</feature>
<feature type="transmembrane region" description="Helical" evidence="1">
    <location>
        <begin position="299"/>
        <end position="318"/>
    </location>
</feature>
<dbReference type="InterPro" id="IPR030802">
    <property type="entry name" value="Permease_MalE"/>
</dbReference>
<feature type="transmembrane region" description="Helical" evidence="1">
    <location>
        <begin position="339"/>
        <end position="360"/>
    </location>
</feature>
<feature type="transmembrane region" description="Helical" evidence="1">
    <location>
        <begin position="146"/>
        <end position="171"/>
    </location>
</feature>
<dbReference type="EMBL" id="PNRE01000051">
    <property type="protein sequence ID" value="PMR69245.1"/>
    <property type="molecule type" value="Genomic_DNA"/>
</dbReference>
<reference evidence="2 3" key="1">
    <citation type="submission" date="2018-01" db="EMBL/GenBank/DDBJ databases">
        <title>Halomonas endophytica sp. nov., isolated from storage liquid in the stems of Populus euphratica.</title>
        <authorList>
            <person name="Chen C."/>
        </authorList>
    </citation>
    <scope>NUCLEOTIDE SEQUENCE [LARGE SCALE GENOMIC DNA]</scope>
    <source>
        <strain evidence="2 3">DSM 26881</strain>
    </source>
</reference>
<dbReference type="OrthoDB" id="9810518at2"/>
<evidence type="ECO:0000313" key="3">
    <source>
        <dbReference type="Proteomes" id="UP000235346"/>
    </source>
</evidence>
<sequence>MDASRPPGLVVEGDRLRLEGDWTTPTLALVADQALALSRQGPWRLEARGVTRLDSNGARLLVWLGDDAMPAGLDSRWQPLLTLVRKALHDTPERALPRRGWLEGFGRRVLLSLDQLHHLLATLGELCLALLALLRAPHRLRWRETLNVVVASGALAVPIIALLAFLLGGVLAYQGGIQLRTFGANIFIVELVTLTLFREFGPLITAIIVAGRSGAAFTAELATMRGNREIDALLTLGMSPVERLLLPKWLGLVIAMPLLTVLANAAGLAGGVLVADLMLGVDFDTFLARVPQVVAGQHFWVGIGKSVVFGMVIALVGCSEGMRARGDAESIGRNTTSSVVQAIFWVIVLDALFSVLFNLMGW</sequence>
<feature type="transmembrane region" description="Helical" evidence="1">
    <location>
        <begin position="177"/>
        <end position="197"/>
    </location>
</feature>
<keyword evidence="3" id="KW-1185">Reference proteome</keyword>
<dbReference type="RefSeq" id="WP_102628070.1">
    <property type="nucleotide sequence ID" value="NZ_PDOH01000054.1"/>
</dbReference>
<dbReference type="GO" id="GO:0005548">
    <property type="term" value="F:phospholipid transporter activity"/>
    <property type="evidence" value="ECO:0007669"/>
    <property type="project" value="TreeGrafter"/>
</dbReference>
<keyword evidence="1" id="KW-1003">Cell membrane</keyword>
<dbReference type="GO" id="GO:0043190">
    <property type="term" value="C:ATP-binding cassette (ABC) transporter complex"/>
    <property type="evidence" value="ECO:0007669"/>
    <property type="project" value="InterPro"/>
</dbReference>
<accession>A0A2N7TM25</accession>
<keyword evidence="1" id="KW-0812">Transmembrane</keyword>
<evidence type="ECO:0000313" key="2">
    <source>
        <dbReference type="EMBL" id="PMR69245.1"/>
    </source>
</evidence>
<dbReference type="Proteomes" id="UP000235346">
    <property type="component" value="Unassembled WGS sequence"/>
</dbReference>
<keyword evidence="1" id="KW-0997">Cell inner membrane</keyword>
<keyword evidence="1" id="KW-0472">Membrane</keyword>
<dbReference type="PANTHER" id="PTHR30188">
    <property type="entry name" value="ABC TRANSPORTER PERMEASE PROTEIN-RELATED"/>
    <property type="match status" value="1"/>
</dbReference>
<dbReference type="NCBIfam" id="TIGR00056">
    <property type="entry name" value="MlaE family lipid ABC transporter permease subunit"/>
    <property type="match status" value="1"/>
</dbReference>
<comment type="similarity">
    <text evidence="1">Belongs to the MlaE permease family.</text>
</comment>
<comment type="caution">
    <text evidence="2">The sequence shown here is derived from an EMBL/GenBank/DDBJ whole genome shotgun (WGS) entry which is preliminary data.</text>
</comment>
<feature type="transmembrane region" description="Helical" evidence="1">
    <location>
        <begin position="116"/>
        <end position="134"/>
    </location>
</feature>
<comment type="subcellular location">
    <subcellularLocation>
        <location evidence="1">Cell inner membrane</location>
        <topology evidence="1">Multi-pass membrane protein</topology>
    </subcellularLocation>
</comment>
<keyword evidence="1" id="KW-1133">Transmembrane helix</keyword>
<organism evidence="2 3">
    <name type="scientific">Halomonas heilongjiangensis</name>
    <dbReference type="NCBI Taxonomy" id="1387883"/>
    <lineage>
        <taxon>Bacteria</taxon>
        <taxon>Pseudomonadati</taxon>
        <taxon>Pseudomonadota</taxon>
        <taxon>Gammaproteobacteria</taxon>
        <taxon>Oceanospirillales</taxon>
        <taxon>Halomonadaceae</taxon>
        <taxon>Halomonas</taxon>
    </lineage>
</organism>
<dbReference type="Pfam" id="PF02405">
    <property type="entry name" value="MlaE"/>
    <property type="match status" value="1"/>
</dbReference>
<evidence type="ECO:0000256" key="1">
    <source>
        <dbReference type="RuleBase" id="RU362044"/>
    </source>
</evidence>
<name>A0A2N7TM25_9GAMM</name>
<dbReference type="PANTHER" id="PTHR30188:SF3">
    <property type="entry name" value="ABC TRANSPORTER PERMEASE"/>
    <property type="match status" value="1"/>
</dbReference>
<gene>
    <name evidence="2" type="ORF">C1H66_11740</name>
</gene>
<dbReference type="InterPro" id="IPR003453">
    <property type="entry name" value="ABC_MlaE_roteobac"/>
</dbReference>
<dbReference type="AlphaFoldDB" id="A0A2N7TM25"/>
<proteinExistence type="inferred from homology"/>
<protein>
    <submittedName>
        <fullName evidence="2">Uncharacterized protein</fullName>
    </submittedName>
</protein>